<dbReference type="Pfam" id="PF01532">
    <property type="entry name" value="Glyco_hydro_47"/>
    <property type="match status" value="1"/>
</dbReference>
<sequence length="585" mass="66623">MLRPRLASSMHSPRRIVLLLTSFVCLGYLIRYLPSPTETDFDFSSEHVPRPPRPNYPPFQPPNDVKDDTKEKQVDLGGTEIWSERAKSVTRTFLRAYGAYENFAPFPNDELLPVSSKSIKNFNGWGLTMVDSLDTMWLLGLKDLFHQSLTNVEKIDFAMRPSEYAPFFETVIRYLGGLLSAYALSNEPILLQRAEELGNKLLPAFDTPSGMPRYGVNTESGKTQPSGSMLFAEIASCQMEYKYLAHLANRPDFFQKVDRIMDHLVKTQSTHGMWPTRFNIESGLPIGSHYSIGSWADSSFEYLLKQYLLSGKTEERLAHIYLKAMNGILEKLVFVSPHRNLLYITDANDATPTRRFEHLSCFFPGLLALGAETLPDTIMTDEEREIHKWAAEGLAYTCWIMYADQPSGLGAEIVTFDNDYSVDISKQAWFFHLNKWKEAGQPTAKPPGVGNPDGPIPKGSKGKQDYTLTDDRYLLRPETLESMFILYRTTKDPAWRERGWQIWEAIEAKTRTDVAYANVEGVGTSSPRHQDVMPSYFLAETIKYAYLIASDVDPYPSNKFIFNTEAHPLPVFKWTVEQRQAFQIV</sequence>
<comment type="catalytic activity">
    <reaction evidence="9">
        <text>N(4)-(alpha-D-Man-(1-&gt;2)-alpha-D-Man-(1-&gt;2)-alpha-D-Man-(1-&gt;3)-[alpha-D-Man-(1-&gt;2)-alpha-D-Man-(1-&gt;3)-[alpha-D-Man-(1-&gt;2)-alpha-D-Man-(1-&gt;6)]-alpha-D-Man-(1-&gt;6)]-beta-D-Man-(1-&gt;4)-beta-D-GlcNAc-(1-&gt;4)-beta-D-GlcNAc)-L-asparaginyl-[protein] (N-glucan mannose isomer 9A1,2,3B1,2,3) + 4 H2O = N(4)-(alpha-D-Man-(1-&gt;3)-[alpha-D-Man-(1-&gt;3)-[alpha-D-Man-(1-&gt;6)]-alpha-D-Man-(1-&gt;6)]-beta-D-Man-(1-&gt;4)-beta-D-GlcNAc-(1-&gt;4)-beta-D-GlcNAc)-L-asparaginyl-[protein] (N-glucan mannose isomer 5A1,2) + 4 beta-D-mannose</text>
        <dbReference type="Rhea" id="RHEA:56008"/>
        <dbReference type="Rhea" id="RHEA-COMP:14356"/>
        <dbReference type="Rhea" id="RHEA-COMP:14367"/>
        <dbReference type="ChEBI" id="CHEBI:15377"/>
        <dbReference type="ChEBI" id="CHEBI:28563"/>
        <dbReference type="ChEBI" id="CHEBI:59087"/>
        <dbReference type="ChEBI" id="CHEBI:139493"/>
        <dbReference type="EC" id="3.2.1.113"/>
    </reaction>
</comment>
<keyword evidence="16" id="KW-1185">Reference proteome</keyword>
<dbReference type="GO" id="GO:0004571">
    <property type="term" value="F:mannosyl-oligosaccharide 1,2-alpha-mannosidase activity"/>
    <property type="evidence" value="ECO:0007669"/>
    <property type="project" value="UniProtKB-EC"/>
</dbReference>
<reference evidence="15" key="1">
    <citation type="submission" date="2021-10" db="EMBL/GenBank/DDBJ databases">
        <title>De novo Genome Assembly of Clathrus columnatus (Basidiomycota, Fungi) Using Illumina and Nanopore Sequence Data.</title>
        <authorList>
            <person name="Ogiso-Tanaka E."/>
            <person name="Itagaki H."/>
            <person name="Hosoya T."/>
            <person name="Hosaka K."/>
        </authorList>
    </citation>
    <scope>NUCLEOTIDE SEQUENCE</scope>
    <source>
        <strain evidence="15">MO-923</strain>
    </source>
</reference>
<comment type="cofactor">
    <cofactor evidence="1 11">
        <name>Ca(2+)</name>
        <dbReference type="ChEBI" id="CHEBI:29108"/>
    </cofactor>
</comment>
<keyword evidence="5 13" id="KW-0378">Hydrolase</keyword>
<feature type="active site" evidence="10">
    <location>
        <position position="297"/>
    </location>
</feature>
<dbReference type="Gene3D" id="1.50.10.10">
    <property type="match status" value="1"/>
</dbReference>
<evidence type="ECO:0000313" key="15">
    <source>
        <dbReference type="EMBL" id="GJJ12008.1"/>
    </source>
</evidence>
<evidence type="ECO:0000256" key="7">
    <source>
        <dbReference type="ARBA" id="ARBA00023157"/>
    </source>
</evidence>
<accession>A0AAV5AFV4</accession>
<evidence type="ECO:0000256" key="10">
    <source>
        <dbReference type="PIRSR" id="PIRSR601382-1"/>
    </source>
</evidence>
<feature type="active site" description="Proton donor" evidence="10">
    <location>
        <position position="169"/>
    </location>
</feature>
<organism evidence="15 16">
    <name type="scientific">Clathrus columnatus</name>
    <dbReference type="NCBI Taxonomy" id="1419009"/>
    <lineage>
        <taxon>Eukaryota</taxon>
        <taxon>Fungi</taxon>
        <taxon>Dikarya</taxon>
        <taxon>Basidiomycota</taxon>
        <taxon>Agaricomycotina</taxon>
        <taxon>Agaricomycetes</taxon>
        <taxon>Phallomycetidae</taxon>
        <taxon>Phallales</taxon>
        <taxon>Clathraceae</taxon>
        <taxon>Clathrus</taxon>
    </lineage>
</organism>
<keyword evidence="13" id="KW-0326">Glycosidase</keyword>
<dbReference type="SUPFAM" id="SSF48225">
    <property type="entry name" value="Seven-hairpin glycosidases"/>
    <property type="match status" value="1"/>
</dbReference>
<dbReference type="InterPro" id="IPR012341">
    <property type="entry name" value="6hp_glycosidase-like_sf"/>
</dbReference>
<feature type="active site" evidence="10">
    <location>
        <position position="478"/>
    </location>
</feature>
<evidence type="ECO:0000256" key="11">
    <source>
        <dbReference type="PIRSR" id="PIRSR601382-2"/>
    </source>
</evidence>
<evidence type="ECO:0000256" key="1">
    <source>
        <dbReference type="ARBA" id="ARBA00001913"/>
    </source>
</evidence>
<evidence type="ECO:0000256" key="9">
    <source>
        <dbReference type="ARBA" id="ARBA00048605"/>
    </source>
</evidence>
<comment type="similarity">
    <text evidence="3 13">Belongs to the glycosyl hydrolase 47 family.</text>
</comment>
<evidence type="ECO:0000256" key="4">
    <source>
        <dbReference type="ARBA" id="ARBA00022723"/>
    </source>
</evidence>
<feature type="compositionally biased region" description="Pro residues" evidence="14">
    <location>
        <begin position="51"/>
        <end position="61"/>
    </location>
</feature>
<dbReference type="GO" id="GO:0005509">
    <property type="term" value="F:calcium ion binding"/>
    <property type="evidence" value="ECO:0007669"/>
    <property type="project" value="InterPro"/>
</dbReference>
<keyword evidence="7 12" id="KW-1015">Disulfide bond</keyword>
<feature type="disulfide bond" evidence="12">
    <location>
        <begin position="361"/>
        <end position="398"/>
    </location>
</feature>
<feature type="region of interest" description="Disordered" evidence="14">
    <location>
        <begin position="41"/>
        <end position="70"/>
    </location>
</feature>
<keyword evidence="4 11" id="KW-0479">Metal-binding</keyword>
<dbReference type="PRINTS" id="PR00747">
    <property type="entry name" value="GLYHDRLASE47"/>
</dbReference>
<evidence type="ECO:0000256" key="6">
    <source>
        <dbReference type="ARBA" id="ARBA00022837"/>
    </source>
</evidence>
<gene>
    <name evidence="15" type="ORF">Clacol_006246</name>
</gene>
<dbReference type="GO" id="GO:0005783">
    <property type="term" value="C:endoplasmic reticulum"/>
    <property type="evidence" value="ECO:0007669"/>
    <property type="project" value="TreeGrafter"/>
</dbReference>
<dbReference type="AlphaFoldDB" id="A0AAV5AFV4"/>
<dbReference type="InterPro" id="IPR050749">
    <property type="entry name" value="Glycosyl_Hydrolase_47"/>
</dbReference>
<evidence type="ECO:0000256" key="2">
    <source>
        <dbReference type="ARBA" id="ARBA00004922"/>
    </source>
</evidence>
<dbReference type="GO" id="GO:0016020">
    <property type="term" value="C:membrane"/>
    <property type="evidence" value="ECO:0007669"/>
    <property type="project" value="InterPro"/>
</dbReference>
<comment type="caution">
    <text evidence="15">The sequence shown here is derived from an EMBL/GenBank/DDBJ whole genome shotgun (WGS) entry which is preliminary data.</text>
</comment>
<dbReference type="InterPro" id="IPR036026">
    <property type="entry name" value="Seven-hairpin_glycosidases"/>
</dbReference>
<keyword evidence="6 11" id="KW-0106">Calcium</keyword>
<evidence type="ECO:0000256" key="3">
    <source>
        <dbReference type="ARBA" id="ARBA00007658"/>
    </source>
</evidence>
<evidence type="ECO:0000256" key="14">
    <source>
        <dbReference type="SAM" id="MobiDB-lite"/>
    </source>
</evidence>
<evidence type="ECO:0000256" key="8">
    <source>
        <dbReference type="ARBA" id="ARBA00047669"/>
    </source>
</evidence>
<proteinExistence type="inferred from homology"/>
<dbReference type="PANTHER" id="PTHR11742">
    <property type="entry name" value="MANNOSYL-OLIGOSACCHARIDE ALPHA-1,2-MANNOSIDASE-RELATED"/>
    <property type="match status" value="1"/>
</dbReference>
<protein>
    <recommendedName>
        <fullName evidence="13">alpha-1,2-Mannosidase</fullName>
        <ecNumber evidence="13">3.2.1.-</ecNumber>
    </recommendedName>
</protein>
<evidence type="ECO:0000313" key="16">
    <source>
        <dbReference type="Proteomes" id="UP001050691"/>
    </source>
</evidence>
<dbReference type="EMBL" id="BPWL01000007">
    <property type="protein sequence ID" value="GJJ12008.1"/>
    <property type="molecule type" value="Genomic_DNA"/>
</dbReference>
<dbReference type="GO" id="GO:0005975">
    <property type="term" value="P:carbohydrate metabolic process"/>
    <property type="evidence" value="ECO:0007669"/>
    <property type="project" value="InterPro"/>
</dbReference>
<feature type="region of interest" description="Disordered" evidence="14">
    <location>
        <begin position="441"/>
        <end position="465"/>
    </location>
</feature>
<feature type="active site" description="Proton donor" evidence="10">
    <location>
        <position position="412"/>
    </location>
</feature>
<feature type="binding site" evidence="11">
    <location>
        <position position="564"/>
    </location>
    <ligand>
        <name>Ca(2+)</name>
        <dbReference type="ChEBI" id="CHEBI:29108"/>
    </ligand>
</feature>
<dbReference type="PANTHER" id="PTHR11742:SF55">
    <property type="entry name" value="ENDOPLASMIC RETICULUM MANNOSYL-OLIGOSACCHARIDE 1,2-ALPHA-MANNOSIDASE"/>
    <property type="match status" value="1"/>
</dbReference>
<comment type="catalytic activity">
    <reaction evidence="8">
        <text>N(4)-(alpha-D-Man-(1-&gt;2)-alpha-D-Man-(1-&gt;2)-alpha-D-Man-(1-&gt;3)-[alpha-D-Man-(1-&gt;3)-[alpha-D-Man-(1-&gt;2)-alpha-D-Man-(1-&gt;6)]-alpha-D-Man-(1-&gt;6)]-beta-D-Man-(1-&gt;4)-beta-D-GlcNAc-(1-&gt;4)-beta-D-GlcNAc)-L-asparaginyl-[protein] (N-glucan mannose isomer 8A1,2,3B1,3) + 3 H2O = N(4)-(alpha-D-Man-(1-&gt;3)-[alpha-D-Man-(1-&gt;3)-[alpha-D-Man-(1-&gt;6)]-alpha-D-Man-(1-&gt;6)]-beta-D-Man-(1-&gt;4)-beta-D-GlcNAc-(1-&gt;4)-beta-D-GlcNAc)-L-asparaginyl-[protein] (N-glucan mannose isomer 5A1,2) + 3 beta-D-mannose</text>
        <dbReference type="Rhea" id="RHEA:56028"/>
        <dbReference type="Rhea" id="RHEA-COMP:14358"/>
        <dbReference type="Rhea" id="RHEA-COMP:14367"/>
        <dbReference type="ChEBI" id="CHEBI:15377"/>
        <dbReference type="ChEBI" id="CHEBI:28563"/>
        <dbReference type="ChEBI" id="CHEBI:59087"/>
        <dbReference type="ChEBI" id="CHEBI:60628"/>
        <dbReference type="EC" id="3.2.1.113"/>
    </reaction>
</comment>
<comment type="pathway">
    <text evidence="2">Protein modification; protein glycosylation.</text>
</comment>
<dbReference type="InterPro" id="IPR001382">
    <property type="entry name" value="Glyco_hydro_47"/>
</dbReference>
<name>A0AAV5AFV4_9AGAM</name>
<evidence type="ECO:0000256" key="5">
    <source>
        <dbReference type="ARBA" id="ARBA00022801"/>
    </source>
</evidence>
<dbReference type="EC" id="3.2.1.-" evidence="13"/>
<dbReference type="GO" id="GO:0036503">
    <property type="term" value="P:ERAD pathway"/>
    <property type="evidence" value="ECO:0007669"/>
    <property type="project" value="UniProtKB-ARBA"/>
</dbReference>
<dbReference type="Proteomes" id="UP001050691">
    <property type="component" value="Unassembled WGS sequence"/>
</dbReference>
<evidence type="ECO:0000256" key="13">
    <source>
        <dbReference type="RuleBase" id="RU361193"/>
    </source>
</evidence>
<evidence type="ECO:0000256" key="12">
    <source>
        <dbReference type="PIRSR" id="PIRSR601382-3"/>
    </source>
</evidence>